<protein>
    <submittedName>
        <fullName evidence="2">Uncharacterized protein</fullName>
    </submittedName>
</protein>
<dbReference type="Proteomes" id="UP000201838">
    <property type="component" value="Unassembled WGS sequence"/>
</dbReference>
<keyword evidence="3" id="KW-1185">Reference proteome</keyword>
<sequence>MLKSIFAASIVAAAMATSASAATLNGFFEVTAVNAVELDRDASKATIENAEAAYNAMIAFVCESA</sequence>
<reference evidence="2 3" key="1">
    <citation type="submission" date="2017-05" db="EMBL/GenBank/DDBJ databases">
        <authorList>
            <person name="Song R."/>
            <person name="Chenine A.L."/>
            <person name="Ruprecht R.M."/>
        </authorList>
    </citation>
    <scope>NUCLEOTIDE SEQUENCE [LARGE SCALE GENOMIC DNA]</scope>
    <source>
        <strain evidence="2 3">CECT 8489</strain>
    </source>
</reference>
<keyword evidence="1" id="KW-0732">Signal</keyword>
<dbReference type="RefSeq" id="WP_093973208.1">
    <property type="nucleotide sequence ID" value="NZ_FXXQ01000003.1"/>
</dbReference>
<feature type="signal peptide" evidence="1">
    <location>
        <begin position="1"/>
        <end position="21"/>
    </location>
</feature>
<evidence type="ECO:0000256" key="1">
    <source>
        <dbReference type="SAM" id="SignalP"/>
    </source>
</evidence>
<feature type="chain" id="PRO_5012172687" evidence="1">
    <location>
        <begin position="22"/>
        <end position="65"/>
    </location>
</feature>
<accession>A0A238IZQ7</accession>
<gene>
    <name evidence="2" type="ORF">BOA8489_01334</name>
</gene>
<proteinExistence type="predicted"/>
<evidence type="ECO:0000313" key="3">
    <source>
        <dbReference type="Proteomes" id="UP000201838"/>
    </source>
</evidence>
<evidence type="ECO:0000313" key="2">
    <source>
        <dbReference type="EMBL" id="SMX23230.1"/>
    </source>
</evidence>
<dbReference type="EMBL" id="FXXQ01000003">
    <property type="protein sequence ID" value="SMX23230.1"/>
    <property type="molecule type" value="Genomic_DNA"/>
</dbReference>
<organism evidence="2 3">
    <name type="scientific">Boseongicola aestuarii</name>
    <dbReference type="NCBI Taxonomy" id="1470561"/>
    <lineage>
        <taxon>Bacteria</taxon>
        <taxon>Pseudomonadati</taxon>
        <taxon>Pseudomonadota</taxon>
        <taxon>Alphaproteobacteria</taxon>
        <taxon>Rhodobacterales</taxon>
        <taxon>Paracoccaceae</taxon>
        <taxon>Boseongicola</taxon>
    </lineage>
</organism>
<dbReference type="AlphaFoldDB" id="A0A238IZQ7"/>
<name>A0A238IZQ7_9RHOB</name>